<dbReference type="EMBL" id="JAINUG010000005">
    <property type="protein sequence ID" value="KAJ8416886.1"/>
    <property type="molecule type" value="Genomic_DNA"/>
</dbReference>
<evidence type="ECO:0000256" key="1">
    <source>
        <dbReference type="SAM" id="MobiDB-lite"/>
    </source>
</evidence>
<feature type="region of interest" description="Disordered" evidence="1">
    <location>
        <begin position="16"/>
        <end position="46"/>
    </location>
</feature>
<dbReference type="AlphaFoldDB" id="A0AAD7TB51"/>
<keyword evidence="3" id="KW-1185">Reference proteome</keyword>
<gene>
    <name evidence="2" type="ORF">AAFF_G00327640</name>
</gene>
<comment type="caution">
    <text evidence="2">The sequence shown here is derived from an EMBL/GenBank/DDBJ whole genome shotgun (WGS) entry which is preliminary data.</text>
</comment>
<proteinExistence type="predicted"/>
<name>A0AAD7TB51_9TELE</name>
<evidence type="ECO:0000313" key="3">
    <source>
        <dbReference type="Proteomes" id="UP001221898"/>
    </source>
</evidence>
<accession>A0AAD7TB51</accession>
<sequence length="108" mass="12245">MDVLWRLCPVRQRPLSWAGSSACSGDKASEAKRPGIQHGQPPRNPQVVKWASSCQVLGDDGVHIVQLHANVFHLKKKKEKTSSRLRSALTRISSNKPWYLNQQHMMYV</sequence>
<evidence type="ECO:0000313" key="2">
    <source>
        <dbReference type="EMBL" id="KAJ8416886.1"/>
    </source>
</evidence>
<protein>
    <submittedName>
        <fullName evidence="2">Uncharacterized protein</fullName>
    </submittedName>
</protein>
<dbReference type="Proteomes" id="UP001221898">
    <property type="component" value="Unassembled WGS sequence"/>
</dbReference>
<organism evidence="2 3">
    <name type="scientific">Aldrovandia affinis</name>
    <dbReference type="NCBI Taxonomy" id="143900"/>
    <lineage>
        <taxon>Eukaryota</taxon>
        <taxon>Metazoa</taxon>
        <taxon>Chordata</taxon>
        <taxon>Craniata</taxon>
        <taxon>Vertebrata</taxon>
        <taxon>Euteleostomi</taxon>
        <taxon>Actinopterygii</taxon>
        <taxon>Neopterygii</taxon>
        <taxon>Teleostei</taxon>
        <taxon>Notacanthiformes</taxon>
        <taxon>Halosauridae</taxon>
        <taxon>Aldrovandia</taxon>
    </lineage>
</organism>
<reference evidence="2" key="1">
    <citation type="journal article" date="2023" name="Science">
        <title>Genome structures resolve the early diversification of teleost fishes.</title>
        <authorList>
            <person name="Parey E."/>
            <person name="Louis A."/>
            <person name="Montfort J."/>
            <person name="Bouchez O."/>
            <person name="Roques C."/>
            <person name="Iampietro C."/>
            <person name="Lluch J."/>
            <person name="Castinel A."/>
            <person name="Donnadieu C."/>
            <person name="Desvignes T."/>
            <person name="Floi Bucao C."/>
            <person name="Jouanno E."/>
            <person name="Wen M."/>
            <person name="Mejri S."/>
            <person name="Dirks R."/>
            <person name="Jansen H."/>
            <person name="Henkel C."/>
            <person name="Chen W.J."/>
            <person name="Zahm M."/>
            <person name="Cabau C."/>
            <person name="Klopp C."/>
            <person name="Thompson A.W."/>
            <person name="Robinson-Rechavi M."/>
            <person name="Braasch I."/>
            <person name="Lecointre G."/>
            <person name="Bobe J."/>
            <person name="Postlethwait J.H."/>
            <person name="Berthelot C."/>
            <person name="Roest Crollius H."/>
            <person name="Guiguen Y."/>
        </authorList>
    </citation>
    <scope>NUCLEOTIDE SEQUENCE</scope>
    <source>
        <strain evidence="2">NC1722</strain>
    </source>
</reference>